<dbReference type="AlphaFoldDB" id="A0AAW6AW63"/>
<protein>
    <submittedName>
        <fullName evidence="5">Winged helix-turn-helix domain-containing protein</fullName>
    </submittedName>
</protein>
<evidence type="ECO:0000256" key="2">
    <source>
        <dbReference type="ARBA" id="ARBA00023125"/>
    </source>
</evidence>
<dbReference type="GO" id="GO:0003700">
    <property type="term" value="F:DNA-binding transcription factor activity"/>
    <property type="evidence" value="ECO:0007669"/>
    <property type="project" value="InterPro"/>
</dbReference>
<keyword evidence="1" id="KW-0805">Transcription regulation</keyword>
<dbReference type="Gene3D" id="1.10.10.10">
    <property type="entry name" value="Winged helix-like DNA-binding domain superfamily/Winged helix DNA-binding domain"/>
    <property type="match status" value="1"/>
</dbReference>
<name>A0AAW6AW63_CLOSY</name>
<accession>A0AAW6AW63</accession>
<dbReference type="Pfam" id="PF00392">
    <property type="entry name" value="GntR"/>
    <property type="match status" value="1"/>
</dbReference>
<keyword evidence="3" id="KW-0804">Transcription</keyword>
<dbReference type="PROSITE" id="PS50949">
    <property type="entry name" value="HTH_GNTR"/>
    <property type="match status" value="1"/>
</dbReference>
<dbReference type="GO" id="GO:0003677">
    <property type="term" value="F:DNA binding"/>
    <property type="evidence" value="ECO:0007669"/>
    <property type="project" value="UniProtKB-KW"/>
</dbReference>
<evidence type="ECO:0000256" key="3">
    <source>
        <dbReference type="ARBA" id="ARBA00023163"/>
    </source>
</evidence>
<dbReference type="PANTHER" id="PTHR44846:SF1">
    <property type="entry name" value="MANNOSYL-D-GLYCERATE TRANSPORT_METABOLISM SYSTEM REPRESSOR MNGR-RELATED"/>
    <property type="match status" value="1"/>
</dbReference>
<proteinExistence type="predicted"/>
<dbReference type="Proteomes" id="UP001300871">
    <property type="component" value="Unassembled WGS sequence"/>
</dbReference>
<dbReference type="SUPFAM" id="SSF46785">
    <property type="entry name" value="Winged helix' DNA-binding domain"/>
    <property type="match status" value="1"/>
</dbReference>
<dbReference type="InterPro" id="IPR000524">
    <property type="entry name" value="Tscrpt_reg_HTH_GntR"/>
</dbReference>
<dbReference type="InterPro" id="IPR050679">
    <property type="entry name" value="Bact_HTH_transcr_reg"/>
</dbReference>
<reference evidence="5" key="1">
    <citation type="submission" date="2023-01" db="EMBL/GenBank/DDBJ databases">
        <title>Human gut microbiome strain richness.</title>
        <authorList>
            <person name="Chen-Liaw A."/>
        </authorList>
    </citation>
    <scope>NUCLEOTIDE SEQUENCE</scope>
    <source>
        <strain evidence="5">B1_m1001713B170214d0_201011</strain>
    </source>
</reference>
<evidence type="ECO:0000256" key="1">
    <source>
        <dbReference type="ARBA" id="ARBA00023015"/>
    </source>
</evidence>
<gene>
    <name evidence="5" type="ORF">PM006_10320</name>
</gene>
<dbReference type="RefSeq" id="WP_003498198.1">
    <property type="nucleotide sequence ID" value="NZ_JABFCJ010000024.1"/>
</dbReference>
<feature type="domain" description="HTH gntR-type" evidence="4">
    <location>
        <begin position="11"/>
        <end position="79"/>
    </location>
</feature>
<evidence type="ECO:0000259" key="4">
    <source>
        <dbReference type="PROSITE" id="PS50949"/>
    </source>
</evidence>
<dbReference type="SMART" id="SM00345">
    <property type="entry name" value="HTH_GNTR"/>
    <property type="match status" value="1"/>
</dbReference>
<dbReference type="InterPro" id="IPR036390">
    <property type="entry name" value="WH_DNA-bd_sf"/>
</dbReference>
<organism evidence="5 6">
    <name type="scientific">Clostridium symbiosum</name>
    <name type="common">Bacteroides symbiosus</name>
    <dbReference type="NCBI Taxonomy" id="1512"/>
    <lineage>
        <taxon>Bacteria</taxon>
        <taxon>Bacillati</taxon>
        <taxon>Bacillota</taxon>
        <taxon>Clostridia</taxon>
        <taxon>Lachnospirales</taxon>
        <taxon>Lachnospiraceae</taxon>
        <taxon>Otoolea</taxon>
    </lineage>
</organism>
<dbReference type="CDD" id="cd07377">
    <property type="entry name" value="WHTH_GntR"/>
    <property type="match status" value="1"/>
</dbReference>
<comment type="caution">
    <text evidence="5">The sequence shown here is derived from an EMBL/GenBank/DDBJ whole genome shotgun (WGS) entry which is preliminary data.</text>
</comment>
<dbReference type="PANTHER" id="PTHR44846">
    <property type="entry name" value="MANNOSYL-D-GLYCERATE TRANSPORT/METABOLISM SYSTEM REPRESSOR MNGR-RELATED"/>
    <property type="match status" value="1"/>
</dbReference>
<dbReference type="InterPro" id="IPR036388">
    <property type="entry name" value="WH-like_DNA-bd_sf"/>
</dbReference>
<keyword evidence="2" id="KW-0238">DNA-binding</keyword>
<dbReference type="GO" id="GO:0045892">
    <property type="term" value="P:negative regulation of DNA-templated transcription"/>
    <property type="evidence" value="ECO:0007669"/>
    <property type="project" value="TreeGrafter"/>
</dbReference>
<evidence type="ECO:0000313" key="5">
    <source>
        <dbReference type="EMBL" id="MDB2000593.1"/>
    </source>
</evidence>
<sequence>MKNESGKTGNSALYRRISEDLYGKIERGELKPGDRLPSEALLAGEQGVSVGTVKKAYDILKKRGCICKVRGGGSYVQGEKTAESERTPQETVEQTVDALMKTGIPMNRIFLMLRKQMESVFGSDRTVKVALVDCNSETLHHIMLDLKKKTGLEVEPYLLNSLFSGESMISPRCALTLVAEKHYNDFIRYADSMHLWTEKVALRESRKTIAKLTVLPDWQDICILYRSREFLESVQYTMKVLGKKGRLLCVNEQQIGLEQERLTKEPLSFIIPPDYMDYSSNLALQLISRAKKMGCPVVPFEFEIDKGSLLHLKQVFENLQEEERGGDINA</sequence>
<evidence type="ECO:0000313" key="6">
    <source>
        <dbReference type="Proteomes" id="UP001300871"/>
    </source>
</evidence>
<dbReference type="EMBL" id="JAQLGM010000022">
    <property type="protein sequence ID" value="MDB2000593.1"/>
    <property type="molecule type" value="Genomic_DNA"/>
</dbReference>